<dbReference type="KEGG" id="pseo:OM33_03450"/>
<organism evidence="1 2">
    <name type="scientific">Pseudoalteromonas piratica</name>
    <dbReference type="NCBI Taxonomy" id="1348114"/>
    <lineage>
        <taxon>Bacteria</taxon>
        <taxon>Pseudomonadati</taxon>
        <taxon>Pseudomonadota</taxon>
        <taxon>Gammaproteobacteria</taxon>
        <taxon>Alteromonadales</taxon>
        <taxon>Pseudoalteromonadaceae</taxon>
        <taxon>Pseudoalteromonas</taxon>
    </lineage>
</organism>
<dbReference type="PANTHER" id="PTHR38765">
    <property type="entry name" value="DUF484 DOMAIN-CONTAINING PROTEIN"/>
    <property type="match status" value="1"/>
</dbReference>
<evidence type="ECO:0000313" key="1">
    <source>
        <dbReference type="EMBL" id="AIY64314.1"/>
    </source>
</evidence>
<dbReference type="AlphaFoldDB" id="A0A0A7ECJ8"/>
<dbReference type="OrthoDB" id="8525200at2"/>
<name>A0A0A7ECJ8_9GAMM</name>
<dbReference type="STRING" id="1348114.OM33_03450"/>
<dbReference type="Gene3D" id="3.30.450.40">
    <property type="match status" value="1"/>
</dbReference>
<keyword evidence="2" id="KW-1185">Reference proteome</keyword>
<sequence length="203" mass="23331">MNELDERLVVDYLTKNSDFLQKHPELLTRLSIFNEPNGTTSLVRRQQSLLQNKNRELTDKLSHLIENASNNEHIFKVFNQCHRLLLKTNTLPDLQEMLAQTLCKGFNLLDCKLIVFNQDIHQTLLDQRFSQQPSFLGRLSQDEQMLLFEKTIGSAAVYLVGESSNPSALLAFASSDESHYHPEQNSVFVLEFIQALTIKLNQL</sequence>
<evidence type="ECO:0008006" key="3">
    <source>
        <dbReference type="Google" id="ProtNLM"/>
    </source>
</evidence>
<dbReference type="Pfam" id="PF04340">
    <property type="entry name" value="DUF484"/>
    <property type="match status" value="1"/>
</dbReference>
<dbReference type="PANTHER" id="PTHR38765:SF1">
    <property type="entry name" value="DUF484 DOMAIN-CONTAINING PROTEIN"/>
    <property type="match status" value="1"/>
</dbReference>
<dbReference type="Proteomes" id="UP000030341">
    <property type="component" value="Chromosome 1"/>
</dbReference>
<protein>
    <recommendedName>
        <fullName evidence="3">DUF484 domain-containing protein</fullName>
    </recommendedName>
</protein>
<dbReference type="EMBL" id="CP009888">
    <property type="protein sequence ID" value="AIY64314.1"/>
    <property type="molecule type" value="Genomic_DNA"/>
</dbReference>
<reference evidence="1 2" key="1">
    <citation type="submission" date="2014-11" db="EMBL/GenBank/DDBJ databases">
        <title>Complete Genome Sequence of Pseudoalteromonas sp. Strain OCN003 Isolated from Kaneohe Bay, Oahu, Hawaii.</title>
        <authorList>
            <person name="Beurmann S."/>
            <person name="Videau P."/>
            <person name="Ushijima B."/>
            <person name="Smith A.M."/>
            <person name="Aeby G.S."/>
            <person name="Callahan S.M."/>
            <person name="Belcaid M."/>
        </authorList>
    </citation>
    <scope>NUCLEOTIDE SEQUENCE [LARGE SCALE GENOMIC DNA]</scope>
    <source>
        <strain evidence="1 2">OCN003</strain>
    </source>
</reference>
<dbReference type="eggNOG" id="COG3159">
    <property type="taxonomic scope" value="Bacteria"/>
</dbReference>
<dbReference type="HOGENOM" id="CLU_073320_0_0_6"/>
<accession>A0A0A7ECJ8</accession>
<dbReference type="InterPro" id="IPR029016">
    <property type="entry name" value="GAF-like_dom_sf"/>
</dbReference>
<dbReference type="RefSeq" id="WP_038638802.1">
    <property type="nucleotide sequence ID" value="NZ_CP009888.1"/>
</dbReference>
<dbReference type="InterPro" id="IPR007435">
    <property type="entry name" value="DUF484"/>
</dbReference>
<evidence type="ECO:0000313" key="2">
    <source>
        <dbReference type="Proteomes" id="UP000030341"/>
    </source>
</evidence>
<gene>
    <name evidence="1" type="ORF">OM33_03450</name>
</gene>
<proteinExistence type="predicted"/>